<sequence>MLNVRELEAFRAFIECGSVTQAAERLNRTQPQVGRLLNALEESVGFRLFNRIGKRLQATPEGWRFYEEVDRAMRELQSLSRSAEQIRSGASDHLRILVAPHVTNALVSPALAAVQQTMPDLTAEVASRVRLDIETWITQEQFDIGVSILPIDNPTVEVEPFLKTRAVVVMAQDHALANREAVAVSDLFDIALVATHSRSLLRQHLERLFRERGQKPNIRFEATNGLIACELAAQGLGVALADPIVALSTGARNLAIRPFVAKVEMEYGFLYPIGRARPPAAQALAEEIRTVGHDIIIELGVQQAVDRGG</sequence>
<evidence type="ECO:0000313" key="6">
    <source>
        <dbReference type="EMBL" id="CAE6839733.1"/>
    </source>
</evidence>
<dbReference type="Pfam" id="PF00126">
    <property type="entry name" value="HTH_1"/>
    <property type="match status" value="1"/>
</dbReference>
<dbReference type="Gene3D" id="3.40.190.290">
    <property type="match status" value="1"/>
</dbReference>
<evidence type="ECO:0000256" key="1">
    <source>
        <dbReference type="ARBA" id="ARBA00009437"/>
    </source>
</evidence>
<evidence type="ECO:0000313" key="7">
    <source>
        <dbReference type="Proteomes" id="UP000673821"/>
    </source>
</evidence>
<dbReference type="Proteomes" id="UP000673821">
    <property type="component" value="Unassembled WGS sequence"/>
</dbReference>
<evidence type="ECO:0000256" key="3">
    <source>
        <dbReference type="ARBA" id="ARBA00023125"/>
    </source>
</evidence>
<keyword evidence="4" id="KW-0804">Transcription</keyword>
<organism evidence="6 7">
    <name type="scientific">Paraburkholderia nemoris</name>
    <dbReference type="NCBI Taxonomy" id="2793076"/>
    <lineage>
        <taxon>Bacteria</taxon>
        <taxon>Pseudomonadati</taxon>
        <taxon>Pseudomonadota</taxon>
        <taxon>Betaproteobacteria</taxon>
        <taxon>Burkholderiales</taxon>
        <taxon>Burkholderiaceae</taxon>
        <taxon>Paraburkholderia</taxon>
    </lineage>
</organism>
<proteinExistence type="inferred from homology"/>
<gene>
    <name evidence="6" type="ORF">R69776_06984</name>
</gene>
<evidence type="ECO:0000256" key="2">
    <source>
        <dbReference type="ARBA" id="ARBA00023015"/>
    </source>
</evidence>
<reference evidence="6 7" key="1">
    <citation type="submission" date="2021-02" db="EMBL/GenBank/DDBJ databases">
        <authorList>
            <person name="Vanwijnsberghe S."/>
        </authorList>
    </citation>
    <scope>NUCLEOTIDE SEQUENCE [LARGE SCALE GENOMIC DNA]</scope>
    <source>
        <strain evidence="6 7">R-69776</strain>
    </source>
</reference>
<keyword evidence="7" id="KW-1185">Reference proteome</keyword>
<dbReference type="InterPro" id="IPR036390">
    <property type="entry name" value="WH_DNA-bd_sf"/>
</dbReference>
<dbReference type="InterPro" id="IPR036388">
    <property type="entry name" value="WH-like_DNA-bd_sf"/>
</dbReference>
<dbReference type="PRINTS" id="PR00039">
    <property type="entry name" value="HTHLYSR"/>
</dbReference>
<keyword evidence="2" id="KW-0805">Transcription regulation</keyword>
<comment type="similarity">
    <text evidence="1">Belongs to the LysR transcriptional regulatory family.</text>
</comment>
<comment type="caution">
    <text evidence="6">The sequence shown here is derived from an EMBL/GenBank/DDBJ whole genome shotgun (WGS) entry which is preliminary data.</text>
</comment>
<protein>
    <recommendedName>
        <fullName evidence="5">HTH lysR-type domain-containing protein</fullName>
    </recommendedName>
</protein>
<dbReference type="InterPro" id="IPR005119">
    <property type="entry name" value="LysR_subst-bd"/>
</dbReference>
<evidence type="ECO:0000259" key="5">
    <source>
        <dbReference type="PROSITE" id="PS50931"/>
    </source>
</evidence>
<evidence type="ECO:0000256" key="4">
    <source>
        <dbReference type="ARBA" id="ARBA00023163"/>
    </source>
</evidence>
<keyword evidence="3" id="KW-0238">DNA-binding</keyword>
<dbReference type="EMBL" id="CAJNBH010000029">
    <property type="protein sequence ID" value="CAE6839733.1"/>
    <property type="molecule type" value="Genomic_DNA"/>
</dbReference>
<dbReference type="Gene3D" id="1.10.10.10">
    <property type="entry name" value="Winged helix-like DNA-binding domain superfamily/Winged helix DNA-binding domain"/>
    <property type="match status" value="1"/>
</dbReference>
<dbReference type="PROSITE" id="PS50931">
    <property type="entry name" value="HTH_LYSR"/>
    <property type="match status" value="1"/>
</dbReference>
<accession>A0ABN7N4K4</accession>
<name>A0ABN7N4K4_9BURK</name>
<dbReference type="RefSeq" id="WP_200660749.1">
    <property type="nucleotide sequence ID" value="NZ_CAJNBH010000029.1"/>
</dbReference>
<dbReference type="InterPro" id="IPR000847">
    <property type="entry name" value="LysR_HTH_N"/>
</dbReference>
<feature type="domain" description="HTH lysR-type" evidence="5">
    <location>
        <begin position="2"/>
        <end position="59"/>
    </location>
</feature>
<dbReference type="PANTHER" id="PTHR30427:SF1">
    <property type="entry name" value="TRANSCRIPTIONAL ACTIVATOR PROTEIN LYSR"/>
    <property type="match status" value="1"/>
</dbReference>
<dbReference type="SUPFAM" id="SSF46785">
    <property type="entry name" value="Winged helix' DNA-binding domain"/>
    <property type="match status" value="1"/>
</dbReference>
<dbReference type="Pfam" id="PF03466">
    <property type="entry name" value="LysR_substrate"/>
    <property type="match status" value="1"/>
</dbReference>
<dbReference type="SUPFAM" id="SSF53850">
    <property type="entry name" value="Periplasmic binding protein-like II"/>
    <property type="match status" value="1"/>
</dbReference>
<dbReference type="PANTHER" id="PTHR30427">
    <property type="entry name" value="TRANSCRIPTIONAL ACTIVATOR PROTEIN LYSR"/>
    <property type="match status" value="1"/>
</dbReference>